<feature type="transmembrane region" description="Helical" evidence="6">
    <location>
        <begin position="240"/>
        <end position="258"/>
    </location>
</feature>
<keyword evidence="4 6" id="KW-1133">Transmembrane helix</keyword>
<dbReference type="PANTHER" id="PTHR10010:SF46">
    <property type="entry name" value="SODIUM-DEPENDENT PHOSPHATE TRANSPORT PROTEIN 2B"/>
    <property type="match status" value="1"/>
</dbReference>
<comment type="subcellular location">
    <subcellularLocation>
        <location evidence="1">Cell membrane</location>
        <topology evidence="1">Multi-pass membrane protein</topology>
    </subcellularLocation>
</comment>
<comment type="caution">
    <text evidence="7">The sequence shown here is derived from an EMBL/GenBank/DDBJ whole genome shotgun (WGS) entry which is preliminary data.</text>
</comment>
<feature type="transmembrane region" description="Helical" evidence="6">
    <location>
        <begin position="207"/>
        <end position="228"/>
    </location>
</feature>
<feature type="transmembrane region" description="Helical" evidence="6">
    <location>
        <begin position="172"/>
        <end position="200"/>
    </location>
</feature>
<feature type="transmembrane region" description="Helical" evidence="6">
    <location>
        <begin position="6"/>
        <end position="28"/>
    </location>
</feature>
<keyword evidence="8" id="KW-1185">Reference proteome</keyword>
<feature type="transmembrane region" description="Helical" evidence="6">
    <location>
        <begin position="132"/>
        <end position="152"/>
    </location>
</feature>
<evidence type="ECO:0000256" key="3">
    <source>
        <dbReference type="ARBA" id="ARBA00022692"/>
    </source>
</evidence>
<accession>A0A917RXE3</accession>
<sequence>MVNHQVLVFILYILLFMLGMGVMTGGMHELVGDRMRHTLERAADTPLKGLAIGTLASILLQSSSAVTIITVGLIGANALRFSQTVGIILGANIGTTLTGEIAALPMGSLHYVLLVAGLMIMCLPFRHSISIGSLFFGIGCLFASMAGFSSLAEPLVRSPFISGLLSDANGNLSFSVVVGTLFSAIIQSSSATTLVCMGFLDHGILSLPSAIAIMLGSNIGTCVTTYIASLGAGRAGRWTAYTHILFNVLSVLLFFPFIHPMSDFSLLIAGSGRTALAHSSVLFNLITALLAVPLAGPYGRWVERTQLK</sequence>
<evidence type="ECO:0000256" key="2">
    <source>
        <dbReference type="ARBA" id="ARBA00022475"/>
    </source>
</evidence>
<dbReference type="Pfam" id="PF02690">
    <property type="entry name" value="Na_Pi_cotrans"/>
    <property type="match status" value="2"/>
</dbReference>
<evidence type="ECO:0000313" key="8">
    <source>
        <dbReference type="Proteomes" id="UP000654670"/>
    </source>
</evidence>
<evidence type="ECO:0000256" key="4">
    <source>
        <dbReference type="ARBA" id="ARBA00022989"/>
    </source>
</evidence>
<dbReference type="GO" id="GO:0005886">
    <property type="term" value="C:plasma membrane"/>
    <property type="evidence" value="ECO:0007669"/>
    <property type="project" value="UniProtKB-SubCell"/>
</dbReference>
<evidence type="ECO:0000256" key="6">
    <source>
        <dbReference type="SAM" id="Phobius"/>
    </source>
</evidence>
<dbReference type="GO" id="GO:0044341">
    <property type="term" value="P:sodium-dependent phosphate transport"/>
    <property type="evidence" value="ECO:0007669"/>
    <property type="project" value="InterPro"/>
</dbReference>
<dbReference type="EMBL" id="BMOK01000001">
    <property type="protein sequence ID" value="GGL40366.1"/>
    <property type="molecule type" value="Genomic_DNA"/>
</dbReference>
<name>A0A917RXE3_9BACL</name>
<reference evidence="7" key="2">
    <citation type="submission" date="2020-09" db="EMBL/GenBank/DDBJ databases">
        <authorList>
            <person name="Sun Q."/>
            <person name="Ohkuma M."/>
        </authorList>
    </citation>
    <scope>NUCLEOTIDE SEQUENCE</scope>
    <source>
        <strain evidence="7">JCM 15325</strain>
    </source>
</reference>
<keyword evidence="5 6" id="KW-0472">Membrane</keyword>
<dbReference type="InterPro" id="IPR003841">
    <property type="entry name" value="Na/Pi_transpt"/>
</dbReference>
<gene>
    <name evidence="7" type="primary">yqeW</name>
    <name evidence="7" type="ORF">GCM10007968_00380</name>
</gene>
<protein>
    <recommendedName>
        <fullName evidence="9">Na/Pi cotransporter</fullName>
    </recommendedName>
</protein>
<dbReference type="GO" id="GO:0005436">
    <property type="term" value="F:sodium:phosphate symporter activity"/>
    <property type="evidence" value="ECO:0007669"/>
    <property type="project" value="InterPro"/>
</dbReference>
<dbReference type="PANTHER" id="PTHR10010">
    <property type="entry name" value="SOLUTE CARRIER FAMILY 34 SODIUM PHOSPHATE , MEMBER 2-RELATED"/>
    <property type="match status" value="1"/>
</dbReference>
<dbReference type="Proteomes" id="UP000654670">
    <property type="component" value="Unassembled WGS sequence"/>
</dbReference>
<keyword evidence="3 6" id="KW-0812">Transmembrane</keyword>
<proteinExistence type="predicted"/>
<feature type="transmembrane region" description="Helical" evidence="6">
    <location>
        <begin position="279"/>
        <end position="298"/>
    </location>
</feature>
<reference evidence="7" key="1">
    <citation type="journal article" date="2014" name="Int. J. Syst. Evol. Microbiol.">
        <title>Complete genome sequence of Corynebacterium casei LMG S-19264T (=DSM 44701T), isolated from a smear-ripened cheese.</title>
        <authorList>
            <consortium name="US DOE Joint Genome Institute (JGI-PGF)"/>
            <person name="Walter F."/>
            <person name="Albersmeier A."/>
            <person name="Kalinowski J."/>
            <person name="Ruckert C."/>
        </authorList>
    </citation>
    <scope>NUCLEOTIDE SEQUENCE</scope>
    <source>
        <strain evidence="7">JCM 15325</strain>
    </source>
</reference>
<evidence type="ECO:0000313" key="7">
    <source>
        <dbReference type="EMBL" id="GGL40366.1"/>
    </source>
</evidence>
<evidence type="ECO:0008006" key="9">
    <source>
        <dbReference type="Google" id="ProtNLM"/>
    </source>
</evidence>
<feature type="transmembrane region" description="Helical" evidence="6">
    <location>
        <begin position="49"/>
        <end position="74"/>
    </location>
</feature>
<organism evidence="7 8">
    <name type="scientific">Sporolactobacillus putidus</name>
    <dbReference type="NCBI Taxonomy" id="492735"/>
    <lineage>
        <taxon>Bacteria</taxon>
        <taxon>Bacillati</taxon>
        <taxon>Bacillota</taxon>
        <taxon>Bacilli</taxon>
        <taxon>Bacillales</taxon>
        <taxon>Sporolactobacillaceae</taxon>
        <taxon>Sporolactobacillus</taxon>
    </lineage>
</organism>
<evidence type="ECO:0000256" key="1">
    <source>
        <dbReference type="ARBA" id="ARBA00004651"/>
    </source>
</evidence>
<evidence type="ECO:0000256" key="5">
    <source>
        <dbReference type="ARBA" id="ARBA00023136"/>
    </source>
</evidence>
<dbReference type="NCBIfam" id="NF037997">
    <property type="entry name" value="Na_Pi_symport"/>
    <property type="match status" value="1"/>
</dbReference>
<dbReference type="AlphaFoldDB" id="A0A917RXE3"/>
<keyword evidence="2" id="KW-1003">Cell membrane</keyword>